<comment type="caution">
    <text evidence="3">The sequence shown here is derived from an EMBL/GenBank/DDBJ whole genome shotgun (WGS) entry which is preliminary data.</text>
</comment>
<evidence type="ECO:0000313" key="3">
    <source>
        <dbReference type="EMBL" id="GMI81966.1"/>
    </source>
</evidence>
<gene>
    <name evidence="3" type="ORF">HRI_001865900</name>
</gene>
<sequence>MGYSLHQKGYVLFNITSKTFFISRDVVFHEYIFPFQTCDSSSPLFPLTSLQTVDHEFLYIPVTEQPLPPFTPSSPVPTEHSPLPTEHSPVPPEHSPIPTEHSPVPPAPLSMPTEASVSPPISHVVSSISLRKSTRVSKPPTWLSDFVCPANSSPSTSLLTGSYPISSCIGYNHLPPTTRHFAISLSSIVEPHSYQMTITDPRWVEAMQLEIQALEANGTWAVVNLPPGKKVIGCKWTSSTLSCRVIYMRRFI</sequence>
<dbReference type="AlphaFoldDB" id="A0A9W7LZF4"/>
<name>A0A9W7LZF4_HIBTR</name>
<evidence type="ECO:0000313" key="4">
    <source>
        <dbReference type="Proteomes" id="UP001165190"/>
    </source>
</evidence>
<protein>
    <recommendedName>
        <fullName evidence="2">Retroviral polymerase SH3-like domain-containing protein</fullName>
    </recommendedName>
</protein>
<keyword evidence="4" id="KW-1185">Reference proteome</keyword>
<dbReference type="EMBL" id="BSYR01000019">
    <property type="protein sequence ID" value="GMI81966.1"/>
    <property type="molecule type" value="Genomic_DNA"/>
</dbReference>
<dbReference type="InterPro" id="IPR057670">
    <property type="entry name" value="SH3_retrovirus"/>
</dbReference>
<proteinExistence type="predicted"/>
<organism evidence="3 4">
    <name type="scientific">Hibiscus trionum</name>
    <name type="common">Flower of an hour</name>
    <dbReference type="NCBI Taxonomy" id="183268"/>
    <lineage>
        <taxon>Eukaryota</taxon>
        <taxon>Viridiplantae</taxon>
        <taxon>Streptophyta</taxon>
        <taxon>Embryophyta</taxon>
        <taxon>Tracheophyta</taxon>
        <taxon>Spermatophyta</taxon>
        <taxon>Magnoliopsida</taxon>
        <taxon>eudicotyledons</taxon>
        <taxon>Gunneridae</taxon>
        <taxon>Pentapetalae</taxon>
        <taxon>rosids</taxon>
        <taxon>malvids</taxon>
        <taxon>Malvales</taxon>
        <taxon>Malvaceae</taxon>
        <taxon>Malvoideae</taxon>
        <taxon>Hibiscus</taxon>
    </lineage>
</organism>
<feature type="region of interest" description="Disordered" evidence="1">
    <location>
        <begin position="69"/>
        <end position="115"/>
    </location>
</feature>
<evidence type="ECO:0000259" key="2">
    <source>
        <dbReference type="Pfam" id="PF25597"/>
    </source>
</evidence>
<reference evidence="3" key="1">
    <citation type="submission" date="2023-05" db="EMBL/GenBank/DDBJ databases">
        <title>Genome and transcriptome analyses reveal genes involved in the formation of fine ridges on petal epidermal cells in Hibiscus trionum.</title>
        <authorList>
            <person name="Koshimizu S."/>
            <person name="Masuda S."/>
            <person name="Ishii T."/>
            <person name="Shirasu K."/>
            <person name="Hoshino A."/>
            <person name="Arita M."/>
        </authorList>
    </citation>
    <scope>NUCLEOTIDE SEQUENCE</scope>
    <source>
        <strain evidence="3">Hamamatsu line</strain>
    </source>
</reference>
<feature type="domain" description="Retroviral polymerase SH3-like" evidence="2">
    <location>
        <begin position="1"/>
        <end position="38"/>
    </location>
</feature>
<evidence type="ECO:0000256" key="1">
    <source>
        <dbReference type="SAM" id="MobiDB-lite"/>
    </source>
</evidence>
<accession>A0A9W7LZF4</accession>
<dbReference type="OrthoDB" id="1750375at2759"/>
<dbReference type="Proteomes" id="UP001165190">
    <property type="component" value="Unassembled WGS sequence"/>
</dbReference>
<dbReference type="Pfam" id="PF25597">
    <property type="entry name" value="SH3_retrovirus"/>
    <property type="match status" value="1"/>
</dbReference>